<evidence type="ECO:0000256" key="1">
    <source>
        <dbReference type="SAM" id="MobiDB-lite"/>
    </source>
</evidence>
<accession>A0A9P9JCH5</accession>
<feature type="compositionally biased region" description="Low complexity" evidence="1">
    <location>
        <begin position="104"/>
        <end position="117"/>
    </location>
</feature>
<dbReference type="Proteomes" id="UP000717696">
    <property type="component" value="Unassembled WGS sequence"/>
</dbReference>
<dbReference type="EMBL" id="JAGMUU010000004">
    <property type="protein sequence ID" value="KAH7154924.1"/>
    <property type="molecule type" value="Genomic_DNA"/>
</dbReference>
<sequence>MSRRHQQRHQPSRHGRSAIINAWMAKRGSKAAADVVLISVSVAREHTAMFLLAVAAEGLRIAILTCYALMIEKADSPIVLWYSNLLLQAQQDEVSGTQTVQCPGCSNHGSSGSLSDSKTPRRLIPGSESPKMRTLERNPSIGVSVFVSKPNTGQIRGPGCHRVPYIAQGFSA</sequence>
<dbReference type="AlphaFoldDB" id="A0A9P9JCH5"/>
<proteinExistence type="predicted"/>
<keyword evidence="2" id="KW-0472">Membrane</keyword>
<feature type="region of interest" description="Disordered" evidence="1">
    <location>
        <begin position="100"/>
        <end position="134"/>
    </location>
</feature>
<keyword evidence="2" id="KW-0812">Transmembrane</keyword>
<keyword evidence="4" id="KW-1185">Reference proteome</keyword>
<name>A0A9P9JCH5_9HYPO</name>
<evidence type="ECO:0000313" key="4">
    <source>
        <dbReference type="Proteomes" id="UP000717696"/>
    </source>
</evidence>
<comment type="caution">
    <text evidence="3">The sequence shown here is derived from an EMBL/GenBank/DDBJ whole genome shotgun (WGS) entry which is preliminary data.</text>
</comment>
<evidence type="ECO:0000256" key="2">
    <source>
        <dbReference type="SAM" id="Phobius"/>
    </source>
</evidence>
<feature type="transmembrane region" description="Helical" evidence="2">
    <location>
        <begin position="48"/>
        <end position="70"/>
    </location>
</feature>
<organism evidence="3 4">
    <name type="scientific">Dactylonectria estremocensis</name>
    <dbReference type="NCBI Taxonomy" id="1079267"/>
    <lineage>
        <taxon>Eukaryota</taxon>
        <taxon>Fungi</taxon>
        <taxon>Dikarya</taxon>
        <taxon>Ascomycota</taxon>
        <taxon>Pezizomycotina</taxon>
        <taxon>Sordariomycetes</taxon>
        <taxon>Hypocreomycetidae</taxon>
        <taxon>Hypocreales</taxon>
        <taxon>Nectriaceae</taxon>
        <taxon>Dactylonectria</taxon>
    </lineage>
</organism>
<gene>
    <name evidence="3" type="ORF">B0J13DRAFT_212863</name>
</gene>
<evidence type="ECO:0000313" key="3">
    <source>
        <dbReference type="EMBL" id="KAH7154924.1"/>
    </source>
</evidence>
<keyword evidence="2" id="KW-1133">Transmembrane helix</keyword>
<protein>
    <submittedName>
        <fullName evidence="3">Uncharacterized protein</fullName>
    </submittedName>
</protein>
<reference evidence="3" key="1">
    <citation type="journal article" date="2021" name="Nat. Commun.">
        <title>Genetic determinants of endophytism in the Arabidopsis root mycobiome.</title>
        <authorList>
            <person name="Mesny F."/>
            <person name="Miyauchi S."/>
            <person name="Thiergart T."/>
            <person name="Pickel B."/>
            <person name="Atanasova L."/>
            <person name="Karlsson M."/>
            <person name="Huettel B."/>
            <person name="Barry K.W."/>
            <person name="Haridas S."/>
            <person name="Chen C."/>
            <person name="Bauer D."/>
            <person name="Andreopoulos W."/>
            <person name="Pangilinan J."/>
            <person name="LaButti K."/>
            <person name="Riley R."/>
            <person name="Lipzen A."/>
            <person name="Clum A."/>
            <person name="Drula E."/>
            <person name="Henrissat B."/>
            <person name="Kohler A."/>
            <person name="Grigoriev I.V."/>
            <person name="Martin F.M."/>
            <person name="Hacquard S."/>
        </authorList>
    </citation>
    <scope>NUCLEOTIDE SEQUENCE</scope>
    <source>
        <strain evidence="3">MPI-CAGE-AT-0021</strain>
    </source>
</reference>